<keyword evidence="6" id="KW-0408">Iron</keyword>
<evidence type="ECO:0000313" key="9">
    <source>
        <dbReference type="Proteomes" id="UP000000539"/>
    </source>
</evidence>
<dbReference type="GO" id="GO:0016705">
    <property type="term" value="F:oxidoreductase activity, acting on paired donors, with incorporation or reduction of molecular oxygen"/>
    <property type="evidence" value="ECO:0007669"/>
    <property type="project" value="InterPro"/>
</dbReference>
<sequence length="411" mass="46304">MAAPFSPFLFRPGIFRRPLARTGSAVAADPARAAAGNMAAGRPFRACACFFSANIFVELCGMHVCYRDERQLRRDYGRVAAGRAGVGCWGRRWARLLTAVSLQALRERGCGSEEQMAAVLREIEAEVERRKHLVHQSAERKAIISQCYKRKHSEVYTLQDSFLAPGFLEIVRYCTSPDANLHGLLRYTESFSDKRIFRLPVFTEEFVQAFIEELENFEQSDMPKGRPNSMNNYGVLLNELGMDESFITPLREKYLRPITALLYPDVGGACLDSHKAFVVKYSLHEDLDLSSHYDNAEVTLNVSLGKDFTEGNLYFGEFRQDPSPVPNYIEVEHVATQGLLHRGGQIHGALPIASGERWNLIIWMRSSAIRNQLCPMCNQKPQLVEAEGFGDGFTETCEEDVPETVDLCSVW</sequence>
<dbReference type="InterPro" id="IPR005123">
    <property type="entry name" value="Oxoglu/Fe-dep_dioxygenase_dom"/>
</dbReference>
<comment type="cofactor">
    <cofactor evidence="1">
        <name>L-ascorbate</name>
        <dbReference type="ChEBI" id="CHEBI:38290"/>
    </cofactor>
</comment>
<dbReference type="GO" id="GO:0031418">
    <property type="term" value="F:L-ascorbic acid binding"/>
    <property type="evidence" value="ECO:0007669"/>
    <property type="project" value="UniProtKB-KW"/>
</dbReference>
<reference evidence="8" key="1">
    <citation type="submission" date="2020-11" db="EMBL/GenBank/DDBJ databases">
        <title>Gallus gallus (Chicken) genome, bGalGal1, GRCg7b, maternal haplotype autosomes + Z &amp; W.</title>
        <authorList>
            <person name="Warren W."/>
            <person name="Formenti G."/>
            <person name="Fedrigo O."/>
            <person name="Haase B."/>
            <person name="Mountcastle J."/>
            <person name="Balacco J."/>
            <person name="Tracey A."/>
            <person name="Schneider V."/>
            <person name="Okimoto R."/>
            <person name="Cheng H."/>
            <person name="Hawken R."/>
            <person name="Howe K."/>
            <person name="Jarvis E.D."/>
        </authorList>
    </citation>
    <scope>NUCLEOTIDE SEQUENCE [LARGE SCALE GENOMIC DNA]</scope>
    <source>
        <strain evidence="8">Broiler</strain>
    </source>
</reference>
<dbReference type="PANTHER" id="PTHR24014">
    <property type="entry name" value="2-OXOGLUTARATE AND IRON-DEPENDENT OXYGENASE DOMAIN-CONTAINING PROTEIN 2"/>
    <property type="match status" value="1"/>
</dbReference>
<dbReference type="SMART" id="SM00702">
    <property type="entry name" value="P4Hc"/>
    <property type="match status" value="1"/>
</dbReference>
<dbReference type="GO" id="GO:0051213">
    <property type="term" value="F:dioxygenase activity"/>
    <property type="evidence" value="ECO:0007669"/>
    <property type="project" value="UniProtKB-KW"/>
</dbReference>
<keyword evidence="3" id="KW-0847">Vitamin C</keyword>
<reference evidence="8" key="3">
    <citation type="submission" date="2025-09" db="UniProtKB">
        <authorList>
            <consortium name="Ensembl"/>
        </authorList>
    </citation>
    <scope>IDENTIFICATION</scope>
    <source>
        <strain evidence="8">broiler</strain>
    </source>
</reference>
<keyword evidence="9" id="KW-1185">Reference proteome</keyword>
<protein>
    <submittedName>
        <fullName evidence="8">2-oxoglutarate and iron dependent oxygenase domain containing 2</fullName>
    </submittedName>
</protein>
<organism evidence="8 9">
    <name type="scientific">Gallus gallus</name>
    <name type="common">Chicken</name>
    <dbReference type="NCBI Taxonomy" id="9031"/>
    <lineage>
        <taxon>Eukaryota</taxon>
        <taxon>Metazoa</taxon>
        <taxon>Chordata</taxon>
        <taxon>Craniata</taxon>
        <taxon>Vertebrata</taxon>
        <taxon>Euteleostomi</taxon>
        <taxon>Archelosauria</taxon>
        <taxon>Archosauria</taxon>
        <taxon>Dinosauria</taxon>
        <taxon>Saurischia</taxon>
        <taxon>Theropoda</taxon>
        <taxon>Coelurosauria</taxon>
        <taxon>Aves</taxon>
        <taxon>Neognathae</taxon>
        <taxon>Galloanserae</taxon>
        <taxon>Galliformes</taxon>
        <taxon>Phasianidae</taxon>
        <taxon>Phasianinae</taxon>
        <taxon>Gallus</taxon>
    </lineage>
</organism>
<evidence type="ECO:0000256" key="4">
    <source>
        <dbReference type="ARBA" id="ARBA00022964"/>
    </source>
</evidence>
<dbReference type="PROSITE" id="PS51471">
    <property type="entry name" value="FE2OG_OXY"/>
    <property type="match status" value="1"/>
</dbReference>
<dbReference type="GO" id="GO:0005506">
    <property type="term" value="F:iron ion binding"/>
    <property type="evidence" value="ECO:0007669"/>
    <property type="project" value="InterPro"/>
</dbReference>
<dbReference type="Proteomes" id="UP000000539">
    <property type="component" value="Chromosome 15"/>
</dbReference>
<dbReference type="FunCoup" id="A0A8V1A866">
    <property type="interactions" value="74"/>
</dbReference>
<keyword evidence="5" id="KW-0560">Oxidoreductase</keyword>
<evidence type="ECO:0000259" key="7">
    <source>
        <dbReference type="PROSITE" id="PS51471"/>
    </source>
</evidence>
<dbReference type="Pfam" id="PF25238">
    <property type="entry name" value="OGFOD2-like"/>
    <property type="match status" value="1"/>
</dbReference>
<dbReference type="Ensembl" id="ENSGALT00010060800.1">
    <property type="protein sequence ID" value="ENSGALP00010037559.1"/>
    <property type="gene ID" value="ENSGALG00010024899.1"/>
</dbReference>
<keyword evidence="2" id="KW-0479">Metal-binding</keyword>
<dbReference type="GeneTree" id="ENSGT00940000153974"/>
<proteinExistence type="predicted"/>
<evidence type="ECO:0000256" key="3">
    <source>
        <dbReference type="ARBA" id="ARBA00022896"/>
    </source>
</evidence>
<feature type="domain" description="Fe2OG dioxygenase" evidence="7">
    <location>
        <begin position="272"/>
        <end position="366"/>
    </location>
</feature>
<keyword evidence="4" id="KW-0223">Dioxygenase</keyword>
<name>A0A8V1A866_CHICK</name>
<dbReference type="OrthoDB" id="1736837at2759"/>
<reference evidence="8" key="2">
    <citation type="submission" date="2025-08" db="UniProtKB">
        <authorList>
            <consortium name="Ensembl"/>
        </authorList>
    </citation>
    <scope>IDENTIFICATION</scope>
    <source>
        <strain evidence="8">broiler</strain>
    </source>
</reference>
<dbReference type="AlphaFoldDB" id="A0A8V1A866"/>
<dbReference type="InterPro" id="IPR006620">
    <property type="entry name" value="Pro_4_hyd_alph"/>
</dbReference>
<dbReference type="PANTHER" id="PTHR24014:SF4">
    <property type="entry name" value="2-OXOGLUTARATE AND IRON-DEPENDENT OXYGENASE DOMAIN-CONTAINING PROTEIN 2"/>
    <property type="match status" value="1"/>
</dbReference>
<evidence type="ECO:0000256" key="5">
    <source>
        <dbReference type="ARBA" id="ARBA00023002"/>
    </source>
</evidence>
<gene>
    <name evidence="8" type="primary">OGFOD2</name>
</gene>
<accession>A0A8V1A866</accession>
<evidence type="ECO:0000256" key="6">
    <source>
        <dbReference type="ARBA" id="ARBA00023004"/>
    </source>
</evidence>
<evidence type="ECO:0000256" key="1">
    <source>
        <dbReference type="ARBA" id="ARBA00001961"/>
    </source>
</evidence>
<evidence type="ECO:0000313" key="8">
    <source>
        <dbReference type="Ensembl" id="ENSGALP00010037559.1"/>
    </source>
</evidence>
<evidence type="ECO:0000256" key="2">
    <source>
        <dbReference type="ARBA" id="ARBA00022723"/>
    </source>
</evidence>